<evidence type="ECO:0000313" key="12">
    <source>
        <dbReference type="EMBL" id="ALL26007.1"/>
    </source>
</evidence>
<evidence type="ECO:0000313" key="19">
    <source>
        <dbReference type="EMBL" id="QQL09475.1"/>
    </source>
</evidence>
<evidence type="ECO:0000313" key="15">
    <source>
        <dbReference type="EMBL" id="QQL08799.1"/>
    </source>
</evidence>
<keyword evidence="12" id="KW-0378">Hydrolase</keyword>
<evidence type="ECO:0000256" key="4">
    <source>
        <dbReference type="ARBA" id="ARBA00022705"/>
    </source>
</evidence>
<evidence type="ECO:0000313" key="14">
    <source>
        <dbReference type="EMBL" id="QQL08499.1"/>
    </source>
</evidence>
<evidence type="ECO:0000256" key="5">
    <source>
        <dbReference type="ARBA" id="ARBA00022741"/>
    </source>
</evidence>
<dbReference type="GO" id="GO:0004386">
    <property type="term" value="F:helicase activity"/>
    <property type="evidence" value="ECO:0007669"/>
    <property type="project" value="UniProtKB-KW"/>
</dbReference>
<keyword evidence="4" id="KW-0235">DNA replication</keyword>
<feature type="domain" description="Helicase ATP-binding" evidence="10">
    <location>
        <begin position="56"/>
        <end position="221"/>
    </location>
</feature>
<keyword evidence="5" id="KW-0547">Nucleotide-binding</keyword>
<dbReference type="EMBL" id="MW353132">
    <property type="protein sequence ID" value="QQL08950.1"/>
    <property type="molecule type" value="Genomic_DNA"/>
</dbReference>
<comment type="similarity">
    <text evidence="2">Belongs to the herpesviridae OriBP family.</text>
</comment>
<dbReference type="SMART" id="SM00487">
    <property type="entry name" value="DEXDc"/>
    <property type="match status" value="1"/>
</dbReference>
<dbReference type="GO" id="GO:0006260">
    <property type="term" value="P:DNA replication"/>
    <property type="evidence" value="ECO:0007669"/>
    <property type="project" value="UniProtKB-KW"/>
</dbReference>
<dbReference type="EMBL" id="MW353130">
    <property type="protein sequence ID" value="QQL08799.1"/>
    <property type="molecule type" value="Genomic_DNA"/>
</dbReference>
<reference evidence="12" key="1">
    <citation type="submission" date="2015-09" db="EMBL/GenBank/DDBJ databases">
        <authorList>
            <person name="Jackson K.R."/>
            <person name="Lunt B.L."/>
            <person name="Fisher J.N.B."/>
            <person name="Gardner A.V."/>
            <person name="Bailey M.E."/>
            <person name="Deus L.M."/>
            <person name="Earl A.S."/>
            <person name="Gibby P.D."/>
            <person name="Hartmann K.A."/>
            <person name="Liu J.E."/>
            <person name="Manci A.M."/>
            <person name="Nielsen D.A."/>
            <person name="Solomon M.B."/>
            <person name="Breakwell D.P."/>
            <person name="Burnett S.H."/>
            <person name="Grose J.H."/>
        </authorList>
    </citation>
    <scope>NUCLEOTIDE SEQUENCE</scope>
    <source>
        <strain evidence="11">V1154</strain>
        <strain evidence="12">V777</strain>
    </source>
</reference>
<dbReference type="GO" id="GO:0003688">
    <property type="term" value="F:DNA replication origin binding"/>
    <property type="evidence" value="ECO:0007669"/>
    <property type="project" value="InterPro"/>
</dbReference>
<dbReference type="EMBL" id="KY057364">
    <property type="protein sequence ID" value="ARE29854.1"/>
    <property type="molecule type" value="Genomic_DNA"/>
</dbReference>
<dbReference type="EMBL" id="MW353136">
    <property type="protein sequence ID" value="QQL09250.1"/>
    <property type="molecule type" value="Genomic_DNA"/>
</dbReference>
<organism evidence="12 20">
    <name type="scientific">Canid alphaherpesvirus 1</name>
    <dbReference type="NCBI Taxonomy" id="170325"/>
    <lineage>
        <taxon>Viruses</taxon>
        <taxon>Duplodnaviria</taxon>
        <taxon>Heunggongvirae</taxon>
        <taxon>Peploviricota</taxon>
        <taxon>Herviviricetes</taxon>
        <taxon>Herpesvirales</taxon>
        <taxon>Orthoherpesviridae</taxon>
        <taxon>Alphaherpesvirinae</taxon>
        <taxon>Varicellovirus</taxon>
        <taxon>Varicellovirus canidalpha1</taxon>
    </lineage>
</organism>
<reference evidence="14" key="4">
    <citation type="journal article" date="2020" name="Viruses">
        <title>Phylogenomic Analysis of Global Isolates of Canid Alphaherpesvirus 1.</title>
        <authorList>
            <person name="Lewin A.C."/>
            <person name="Coghill L.M."/>
            <person name="Mironovich M."/>
            <person name="Liu C.C."/>
            <person name="Carter R.T."/>
            <person name="Ledbetter E.C."/>
        </authorList>
    </citation>
    <scope>NUCLEOTIDE SEQUENCE</scope>
    <source>
        <strain evidence="17">ELAL-12</strain>
        <strain evidence="18">ELAL-13</strain>
        <strain evidence="19">ELAL-15</strain>
        <strain evidence="14">ELAL-2</strain>
        <strain evidence="15">ELAL-6</strain>
        <strain evidence="16">ELAL-8</strain>
    </source>
</reference>
<evidence type="ECO:0000313" key="17">
    <source>
        <dbReference type="EMBL" id="QQL09250.1"/>
    </source>
</evidence>
<evidence type="ECO:0000256" key="7">
    <source>
        <dbReference type="ARBA" id="ARBA00023125"/>
    </source>
</evidence>
<dbReference type="GO" id="GO:0005524">
    <property type="term" value="F:ATP binding"/>
    <property type="evidence" value="ECO:0007669"/>
    <property type="project" value="UniProtKB-KW"/>
</dbReference>
<proteinExistence type="inferred from homology"/>
<dbReference type="InterPro" id="IPR003450">
    <property type="entry name" value="Replication_origin-bd"/>
</dbReference>
<evidence type="ECO:0000256" key="9">
    <source>
        <dbReference type="ARBA" id="ARBA00031715"/>
    </source>
</evidence>
<evidence type="ECO:0000313" key="16">
    <source>
        <dbReference type="EMBL" id="QQL08950.1"/>
    </source>
</evidence>
<protein>
    <recommendedName>
        <fullName evidence="3">Replication origin-binding protein</fullName>
    </recommendedName>
    <alternativeName>
        <fullName evidence="9">OriBP</fullName>
    </alternativeName>
</protein>
<dbReference type="EMBL" id="KT819631">
    <property type="protein sequence ID" value="ALL25926.1"/>
    <property type="molecule type" value="Genomic_DNA"/>
</dbReference>
<evidence type="ECO:0000256" key="6">
    <source>
        <dbReference type="ARBA" id="ARBA00022840"/>
    </source>
</evidence>
<evidence type="ECO:0000313" key="13">
    <source>
        <dbReference type="EMBL" id="ARE29854.1"/>
    </source>
</evidence>
<evidence type="ECO:0000313" key="11">
    <source>
        <dbReference type="EMBL" id="ALL25926.1"/>
    </source>
</evidence>
<dbReference type="PROSITE" id="PS51192">
    <property type="entry name" value="HELICASE_ATP_BIND_1"/>
    <property type="match status" value="1"/>
</dbReference>
<comment type="function">
    <text evidence="8">Functions as a docking protein to recruit essential components of the viral replication machinery to viral DNA origins. In the presence of the major DNA-binding protein, opens dsDNA leading to a conformational change in the origin that facilitates DNA unwinding and subsequent replication.</text>
</comment>
<dbReference type="SMART" id="SM00382">
    <property type="entry name" value="AAA"/>
    <property type="match status" value="1"/>
</dbReference>
<evidence type="ECO:0000259" key="10">
    <source>
        <dbReference type="PROSITE" id="PS51192"/>
    </source>
</evidence>
<dbReference type="InterPro" id="IPR014001">
    <property type="entry name" value="Helicase_ATP-bd"/>
</dbReference>
<keyword evidence="7" id="KW-0238">DNA-binding</keyword>
<comment type="subcellular location">
    <subcellularLocation>
        <location evidence="1">Host nucleus</location>
    </subcellularLocation>
</comment>
<dbReference type="OrthoDB" id="680at10239"/>
<accession>A0A172DSN4</accession>
<evidence type="ECO:0000256" key="2">
    <source>
        <dbReference type="ARBA" id="ARBA00007195"/>
    </source>
</evidence>
<dbReference type="InterPro" id="IPR003593">
    <property type="entry name" value="AAA+_ATPase"/>
</dbReference>
<keyword evidence="6" id="KW-0067">ATP-binding</keyword>
<dbReference type="EMBL" id="KT819632">
    <property type="protein sequence ID" value="ALL26007.1"/>
    <property type="molecule type" value="Genomic_DNA"/>
</dbReference>
<dbReference type="SUPFAM" id="SSF52540">
    <property type="entry name" value="P-loop containing nucleoside triphosphate hydrolases"/>
    <property type="match status" value="1"/>
</dbReference>
<dbReference type="Pfam" id="PF02399">
    <property type="entry name" value="Herpes_ori_bp"/>
    <property type="match status" value="1"/>
</dbReference>
<dbReference type="EMBL" id="MW353138">
    <property type="protein sequence ID" value="QQL09400.1"/>
    <property type="molecule type" value="Genomic_DNA"/>
</dbReference>
<evidence type="ECO:0000256" key="1">
    <source>
        <dbReference type="ARBA" id="ARBA00004147"/>
    </source>
</evidence>
<name>A0A172DSN4_9ALPH</name>
<evidence type="ECO:0000256" key="3">
    <source>
        <dbReference type="ARBA" id="ARBA00014069"/>
    </source>
</evidence>
<evidence type="ECO:0000313" key="20">
    <source>
        <dbReference type="Proteomes" id="UP000130192"/>
    </source>
</evidence>
<sequence>MATTVEESSSNTNYYTSSVSLARMLYGGDIGCWIETNKPKISVEYQFDQPVSFLSPRKTSSRRITIVKAPMGSGKTTALLKWLEEALEDTDKSVLVISCRRSFTHSLAGRFNDVKLNGFITYFASTNYIMMGEPFKRLFIQIESLHRVDENLLNDYDILVLDEVMSTLSQLYSPTMKKLNQVDTLLLRLLKTCPNIIAMDATINTQLVDFLATLRGEKNIHVIVNNYTTHGFSKRNALILRTLGVDVLTSGLGFIQNSDGKLVLNSDTISNRFKNINKFDSFFGNLYLRLVNGLNVCIFSSTVIFSEIVAKFCLQFTDNVLVLNSSRPIENVKSWNSVRVLIYTTVVTVGISFDSKYFHAMFAYIKPMNHGPDMVSVYQSLGRIRELIQNELFIYMDSSGARSEAIFTPMLLNHVVNTNGGWPSNFTQVTNLLCCKFKSNCKPTFNFFKNLTLFSKFKYKHFFERCTLASIGDSINILHILLELNRINVNFDGCDKFLTADIFCQFIKDLRLDANYNQRVIKQIKVLDPVSIIKFNLICENDDVLTFINKYLLANITPEYLKILLKKLSSPIIRTQFINLSILGACLRVPESLKSIDVFTGVYNHYTSGVIPAINDAGVLDIIPINPNPDVNILWSLFKKCAFLTKELKWNTRDNEKVYDISPETILLLLKSEYHSYLQLLLEVAKCNITPVNILSQKPVLEVSRLLKGDSIKNLSFIDHAVAVFKLLWEDLFGVKLTKSKQTFPGVSKVKNLRKNEIIDLLNSINIDHSNCKTHKQLYTLLMCNKNLFTGIRYKLRAPKWSRFICFLDTKEGFVCESALNEALSSIPSEVWPQTIGALNFNSL</sequence>
<dbReference type="InterPro" id="IPR027417">
    <property type="entry name" value="P-loop_NTPase"/>
</dbReference>
<evidence type="ECO:0000256" key="8">
    <source>
        <dbReference type="ARBA" id="ARBA00025279"/>
    </source>
</evidence>
<reference evidence="13" key="3">
    <citation type="journal article" date="2018" name="Aust. Vet. J.">
        <title>Genome sequence of an Australian strain of canid alphaherpesvirus 1.</title>
        <authorList>
            <person name="Sarker S."/>
            <person name="Das S."/>
            <person name="Helbig K."/>
            <person name="Peters A."/>
            <person name="Raidal S.R."/>
        </authorList>
    </citation>
    <scope>NUCLEOTIDE SEQUENCE</scope>
    <source>
        <strain evidence="13">15-4016-NSW</strain>
    </source>
</reference>
<dbReference type="EMBL" id="MW353126">
    <property type="protein sequence ID" value="QQL08499.1"/>
    <property type="molecule type" value="Genomic_DNA"/>
</dbReference>
<gene>
    <name evidence="12" type="primary">UL9</name>
    <name evidence="14" type="ORF">A8B60_gp50</name>
</gene>
<reference evidence="12" key="2">
    <citation type="journal article" date="2016" name="PLoS ONE">
        <title>Genome Sequence of Canine Herpesvirus.</title>
        <authorList>
            <person name="Papageorgiou K.V."/>
            <person name="Suarez N.M."/>
            <person name="Wilkie G.S."/>
            <person name="McDonald M."/>
            <person name="Graham E.M."/>
            <person name="Davison A.J."/>
        </authorList>
    </citation>
    <scope>NUCLEOTIDE SEQUENCE [LARGE SCALE GENOMIC DNA]</scope>
    <source>
        <strain evidence="11">V1154</strain>
        <strain evidence="12">V777</strain>
    </source>
</reference>
<keyword evidence="12" id="KW-0347">Helicase</keyword>
<evidence type="ECO:0000313" key="18">
    <source>
        <dbReference type="EMBL" id="QQL09400.1"/>
    </source>
</evidence>
<dbReference type="Proteomes" id="UP000130192">
    <property type="component" value="Genome"/>
</dbReference>
<dbReference type="Gene3D" id="3.40.50.300">
    <property type="entry name" value="P-loop containing nucleotide triphosphate hydrolases"/>
    <property type="match status" value="1"/>
</dbReference>
<dbReference type="GO" id="GO:0042025">
    <property type="term" value="C:host cell nucleus"/>
    <property type="evidence" value="ECO:0007669"/>
    <property type="project" value="UniProtKB-SubCell"/>
</dbReference>
<dbReference type="EMBL" id="MW353139">
    <property type="protein sequence ID" value="QQL09475.1"/>
    <property type="molecule type" value="Genomic_DNA"/>
</dbReference>